<protein>
    <recommendedName>
        <fullName evidence="3">Resolvase/invertase-type recombinase catalytic domain-containing protein</fullName>
    </recommendedName>
</protein>
<comment type="caution">
    <text evidence="1">The sequence shown here is derived from an EMBL/GenBank/DDBJ whole genome shotgun (WGS) entry which is preliminary data.</text>
</comment>
<evidence type="ECO:0008006" key="3">
    <source>
        <dbReference type="Google" id="ProtNLM"/>
    </source>
</evidence>
<evidence type="ECO:0000313" key="1">
    <source>
        <dbReference type="EMBL" id="MFE7966146.1"/>
    </source>
</evidence>
<dbReference type="EMBL" id="JBHVBU010000081">
    <property type="protein sequence ID" value="MFE7966146.1"/>
    <property type="molecule type" value="Genomic_DNA"/>
</dbReference>
<proteinExistence type="predicted"/>
<dbReference type="RefSeq" id="WP_381727729.1">
    <property type="nucleotide sequence ID" value="NZ_JBHVBU010000081.1"/>
</dbReference>
<gene>
    <name evidence="1" type="ORF">ACFU0X_24440</name>
</gene>
<name>A0ABW6JL73_STRCE</name>
<sequence length="86" mass="9405">MGFINDTKAQMAGTEARKARERGQAVLVYKFIEANLNSKSTAPMTGMADQIQAVEEQGWRLDHMAAAEGKAMTGERVSLVCLFRAV</sequence>
<keyword evidence="2" id="KW-1185">Reference proteome</keyword>
<evidence type="ECO:0000313" key="2">
    <source>
        <dbReference type="Proteomes" id="UP001600650"/>
    </source>
</evidence>
<reference evidence="1 2" key="1">
    <citation type="submission" date="2024-09" db="EMBL/GenBank/DDBJ databases">
        <title>The Natural Products Discovery Center: Release of the First 8490 Sequenced Strains for Exploring Actinobacteria Biosynthetic Diversity.</title>
        <authorList>
            <person name="Kalkreuter E."/>
            <person name="Kautsar S.A."/>
            <person name="Yang D."/>
            <person name="Bader C.D."/>
            <person name="Teijaro C.N."/>
            <person name="Fluegel L."/>
            <person name="Davis C.M."/>
            <person name="Simpson J.R."/>
            <person name="Lauterbach L."/>
            <person name="Steele A.D."/>
            <person name="Gui C."/>
            <person name="Meng S."/>
            <person name="Li G."/>
            <person name="Viehrig K."/>
            <person name="Ye F."/>
            <person name="Su P."/>
            <person name="Kiefer A.F."/>
            <person name="Nichols A."/>
            <person name="Cepeda A.J."/>
            <person name="Yan W."/>
            <person name="Fan B."/>
            <person name="Jiang Y."/>
            <person name="Adhikari A."/>
            <person name="Zheng C.-J."/>
            <person name="Schuster L."/>
            <person name="Cowan T.M."/>
            <person name="Smanski M.J."/>
            <person name="Chevrette M.G."/>
            <person name="De Carvalho L.P.S."/>
            <person name="Shen B."/>
        </authorList>
    </citation>
    <scope>NUCLEOTIDE SEQUENCE [LARGE SCALE GENOMIC DNA]</scope>
    <source>
        <strain evidence="1 2">NPDC057399</strain>
    </source>
</reference>
<accession>A0ABW6JL73</accession>
<organism evidence="1 2">
    <name type="scientific">Streptomyces cellulosae</name>
    <dbReference type="NCBI Taxonomy" id="1968"/>
    <lineage>
        <taxon>Bacteria</taxon>
        <taxon>Bacillati</taxon>
        <taxon>Actinomycetota</taxon>
        <taxon>Actinomycetes</taxon>
        <taxon>Kitasatosporales</taxon>
        <taxon>Streptomycetaceae</taxon>
        <taxon>Streptomyces</taxon>
    </lineage>
</organism>
<dbReference type="Proteomes" id="UP001600650">
    <property type="component" value="Unassembled WGS sequence"/>
</dbReference>